<dbReference type="Pfam" id="PF07859">
    <property type="entry name" value="Abhydrolase_3"/>
    <property type="match status" value="1"/>
</dbReference>
<organism evidence="3">
    <name type="scientific">Bionectria ochroleuca</name>
    <name type="common">Gliocladium roseum</name>
    <dbReference type="NCBI Taxonomy" id="29856"/>
    <lineage>
        <taxon>Eukaryota</taxon>
        <taxon>Fungi</taxon>
        <taxon>Dikarya</taxon>
        <taxon>Ascomycota</taxon>
        <taxon>Pezizomycotina</taxon>
        <taxon>Sordariomycetes</taxon>
        <taxon>Hypocreomycetidae</taxon>
        <taxon>Hypocreales</taxon>
        <taxon>Bionectriaceae</taxon>
        <taxon>Clonostachys</taxon>
    </lineage>
</organism>
<proteinExistence type="predicted"/>
<feature type="domain" description="Alpha/beta hydrolase fold-3" evidence="2">
    <location>
        <begin position="87"/>
        <end position="299"/>
    </location>
</feature>
<accession>A0A0B7KDU2</accession>
<dbReference type="SUPFAM" id="SSF53474">
    <property type="entry name" value="alpha/beta-Hydrolases"/>
    <property type="match status" value="1"/>
</dbReference>
<dbReference type="InterPro" id="IPR013094">
    <property type="entry name" value="AB_hydrolase_3"/>
</dbReference>
<dbReference type="InterPro" id="IPR050300">
    <property type="entry name" value="GDXG_lipolytic_enzyme"/>
</dbReference>
<evidence type="ECO:0000259" key="2">
    <source>
        <dbReference type="Pfam" id="PF07859"/>
    </source>
</evidence>
<reference evidence="3" key="1">
    <citation type="submission" date="2015-01" db="EMBL/GenBank/DDBJ databases">
        <authorList>
            <person name="Durling Mikael"/>
        </authorList>
    </citation>
    <scope>NUCLEOTIDE SEQUENCE</scope>
</reference>
<dbReference type="EMBL" id="CDPU01000050">
    <property type="protein sequence ID" value="CEO55254.1"/>
    <property type="molecule type" value="Genomic_DNA"/>
</dbReference>
<dbReference type="Gene3D" id="3.40.50.1820">
    <property type="entry name" value="alpha/beta hydrolase"/>
    <property type="match status" value="1"/>
</dbReference>
<keyword evidence="1" id="KW-0378">Hydrolase</keyword>
<name>A0A0B7KDU2_BIOOC</name>
<dbReference type="PANTHER" id="PTHR48081">
    <property type="entry name" value="AB HYDROLASE SUPERFAMILY PROTEIN C4A8.06C"/>
    <property type="match status" value="1"/>
</dbReference>
<dbReference type="AlphaFoldDB" id="A0A0B7KDU2"/>
<sequence>MPLRLDPELAEAMAPFAAAPKPDFKDALQIRASNSAVATVTFMAVPFPEGIEETSHSITSLDGSTSIEVRRFLPRGVRDRPGPHRAVLFAFGGGFVSGSVREFRSFIGKAAVETQSQYFGVQYRYAPEHPFPAAVEDFFSAIKWVQEHAAEFNVDPTRVLVHGHSAGAGLAAGVALMARDKGLSPPLAAQVLKYPMLDDRTSLSEDHPLAPFLSWSDKANKIAWQAYLGDKEQSKRTEGTISPYAAPARANDLSGLPKTFMEVGGLDLFRDENIAYAAKLTSANVEVEFHLYPGLFHAYDGLAPNITMARASEENIFKFIRGL</sequence>
<evidence type="ECO:0000256" key="1">
    <source>
        <dbReference type="ARBA" id="ARBA00022801"/>
    </source>
</evidence>
<dbReference type="InterPro" id="IPR029058">
    <property type="entry name" value="AB_hydrolase_fold"/>
</dbReference>
<evidence type="ECO:0000313" key="3">
    <source>
        <dbReference type="EMBL" id="CEO55254.1"/>
    </source>
</evidence>
<protein>
    <recommendedName>
        <fullName evidence="2">Alpha/beta hydrolase fold-3 domain-containing protein</fullName>
    </recommendedName>
</protein>
<dbReference type="GO" id="GO:0016787">
    <property type="term" value="F:hydrolase activity"/>
    <property type="evidence" value="ECO:0007669"/>
    <property type="project" value="UniProtKB-KW"/>
</dbReference>
<gene>
    <name evidence="3" type="ORF">BN869_000011312_1</name>
</gene>
<dbReference type="PANTHER" id="PTHR48081:SF8">
    <property type="entry name" value="ALPHA_BETA HYDROLASE FOLD-3 DOMAIN-CONTAINING PROTEIN-RELATED"/>
    <property type="match status" value="1"/>
</dbReference>